<keyword evidence="2" id="KW-1185">Reference proteome</keyword>
<protein>
    <submittedName>
        <fullName evidence="1">Uncharacterized protein</fullName>
    </submittedName>
</protein>
<sequence>MSYDLDKVISFGQKIGAEVAVIMNNELRNYYKMGNKDTKYCCLTYTNHNNGRPLRWESANEYHYERIIEFNRSMGYAVEVIEIPKHEKKPEP</sequence>
<evidence type="ECO:0000313" key="2">
    <source>
        <dbReference type="Proteomes" id="UP000013070"/>
    </source>
</evidence>
<dbReference type="EMBL" id="APPE01000006">
    <property type="protein sequence ID" value="ENV00962.1"/>
    <property type="molecule type" value="Genomic_DNA"/>
</dbReference>
<proteinExistence type="predicted"/>
<comment type="caution">
    <text evidence="1">The sequence shown here is derived from an EMBL/GenBank/DDBJ whole genome shotgun (WGS) entry which is preliminary data.</text>
</comment>
<dbReference type="AlphaFoldDB" id="N8VM31"/>
<dbReference type="Proteomes" id="UP000013070">
    <property type="component" value="Unassembled WGS sequence"/>
</dbReference>
<name>N8VM31_9GAMM</name>
<evidence type="ECO:0000313" key="1">
    <source>
        <dbReference type="EMBL" id="ENV00962.1"/>
    </source>
</evidence>
<organism evidence="1 2">
    <name type="scientific">Acinetobacter variabilis</name>
    <dbReference type="NCBI Taxonomy" id="70346"/>
    <lineage>
        <taxon>Bacteria</taxon>
        <taxon>Pseudomonadati</taxon>
        <taxon>Pseudomonadota</taxon>
        <taxon>Gammaproteobacteria</taxon>
        <taxon>Moraxellales</taxon>
        <taxon>Moraxellaceae</taxon>
        <taxon>Acinetobacter</taxon>
    </lineage>
</organism>
<accession>N8VM31</accession>
<reference evidence="1 2" key="1">
    <citation type="submission" date="2013-02" db="EMBL/GenBank/DDBJ databases">
        <title>The Genome Sequence of Acinetobacter sp. NIPH 899.</title>
        <authorList>
            <consortium name="The Broad Institute Genome Sequencing Platform"/>
            <consortium name="The Broad Institute Genome Sequencing Center for Infectious Disease"/>
            <person name="Cerqueira G."/>
            <person name="Feldgarden M."/>
            <person name="Courvalin P."/>
            <person name="Perichon B."/>
            <person name="Grillot-Courvalin C."/>
            <person name="Clermont D."/>
            <person name="Rocha E."/>
            <person name="Yoon E.-J."/>
            <person name="Nemec A."/>
            <person name="Walker B."/>
            <person name="Young S.K."/>
            <person name="Zeng Q."/>
            <person name="Gargeya S."/>
            <person name="Fitzgerald M."/>
            <person name="Haas B."/>
            <person name="Abouelleil A."/>
            <person name="Alvarado L."/>
            <person name="Arachchi H.M."/>
            <person name="Berlin A.M."/>
            <person name="Chapman S.B."/>
            <person name="Dewar J."/>
            <person name="Goldberg J."/>
            <person name="Griggs A."/>
            <person name="Gujja S."/>
            <person name="Hansen M."/>
            <person name="Howarth C."/>
            <person name="Imamovic A."/>
            <person name="Larimer J."/>
            <person name="McCowan C."/>
            <person name="Murphy C."/>
            <person name="Neiman D."/>
            <person name="Pearson M."/>
            <person name="Priest M."/>
            <person name="Roberts A."/>
            <person name="Saif S."/>
            <person name="Shea T."/>
            <person name="Sisk P."/>
            <person name="Sykes S."/>
            <person name="Wortman J."/>
            <person name="Nusbaum C."/>
            <person name="Birren B."/>
        </authorList>
    </citation>
    <scope>NUCLEOTIDE SEQUENCE [LARGE SCALE GENOMIC DNA]</scope>
    <source>
        <strain evidence="1 2">NIPH 899</strain>
    </source>
</reference>
<gene>
    <name evidence="1" type="ORF">F969_00048</name>
</gene>
<dbReference type="HOGENOM" id="CLU_2406648_0_0_6"/>
<dbReference type="RefSeq" id="WP_004787911.1">
    <property type="nucleotide sequence ID" value="NZ_KB849413.1"/>
</dbReference>